<dbReference type="PANTHER" id="PTHR36121">
    <property type="entry name" value="PROTEIN SXY"/>
    <property type="match status" value="1"/>
</dbReference>
<evidence type="ECO:0000313" key="2">
    <source>
        <dbReference type="EMBL" id="EAW30560.1"/>
    </source>
</evidence>
<proteinExistence type="predicted"/>
<dbReference type="Pfam" id="PF04994">
    <property type="entry name" value="TfoX_C"/>
    <property type="match status" value="1"/>
</dbReference>
<sequence length="90" mass="10188">MSSDLMELKNLGNTSINWLRSIGVKSQQDLERMGAVAAYNEIKRRGIRVSRVLLYALHGAMIDKHWKDLDNDTKQSLLEQADGQCDSDSH</sequence>
<organism evidence="2 3">
    <name type="scientific">marine gamma proteobacterium HTCC2143</name>
    <dbReference type="NCBI Taxonomy" id="247633"/>
    <lineage>
        <taxon>Bacteria</taxon>
        <taxon>Pseudomonadati</taxon>
        <taxon>Pseudomonadota</taxon>
        <taxon>Gammaproteobacteria</taxon>
        <taxon>Cellvibrionales</taxon>
        <taxon>Spongiibacteraceae</taxon>
        <taxon>BD1-7 clade</taxon>
    </lineage>
</organism>
<dbReference type="EMBL" id="AAVT01000007">
    <property type="protein sequence ID" value="EAW30560.1"/>
    <property type="molecule type" value="Genomic_DNA"/>
</dbReference>
<comment type="caution">
    <text evidence="2">The sequence shown here is derived from an EMBL/GenBank/DDBJ whole genome shotgun (WGS) entry which is preliminary data.</text>
</comment>
<dbReference type="InterPro" id="IPR007077">
    <property type="entry name" value="TfoX_C"/>
</dbReference>
<dbReference type="Gene3D" id="1.10.150.20">
    <property type="entry name" value="5' to 3' exonuclease, C-terminal subdomain"/>
    <property type="match status" value="1"/>
</dbReference>
<dbReference type="STRING" id="247633.GP2143_00437"/>
<feature type="domain" description="TfoX C-terminal" evidence="1">
    <location>
        <begin position="2"/>
        <end position="80"/>
    </location>
</feature>
<keyword evidence="3" id="KW-1185">Reference proteome</keyword>
<dbReference type="AlphaFoldDB" id="A0YEW5"/>
<name>A0YEW5_9GAMM</name>
<reference evidence="2 3" key="1">
    <citation type="journal article" date="2010" name="J. Bacteriol.">
        <title>Genome sequence of the oligotrophic marine Gammaproteobacterium HTCC2143, isolated from the Oregon Coast.</title>
        <authorList>
            <person name="Oh H.M."/>
            <person name="Kang I."/>
            <person name="Ferriera S."/>
            <person name="Giovannoni S.J."/>
            <person name="Cho J.C."/>
        </authorList>
    </citation>
    <scope>NUCLEOTIDE SEQUENCE [LARGE SCALE GENOMIC DNA]</scope>
    <source>
        <strain evidence="2 3">HTCC2143</strain>
    </source>
</reference>
<evidence type="ECO:0000259" key="1">
    <source>
        <dbReference type="Pfam" id="PF04994"/>
    </source>
</evidence>
<dbReference type="PANTHER" id="PTHR36121:SF1">
    <property type="entry name" value="PROTEIN SXY"/>
    <property type="match status" value="1"/>
</dbReference>
<dbReference type="eggNOG" id="ENOG5033F6F">
    <property type="taxonomic scope" value="Bacteria"/>
</dbReference>
<protein>
    <recommendedName>
        <fullName evidence="1">TfoX C-terminal domain-containing protein</fullName>
    </recommendedName>
</protein>
<dbReference type="Proteomes" id="UP000004931">
    <property type="component" value="Unassembled WGS sequence"/>
</dbReference>
<accession>A0YEW5</accession>
<gene>
    <name evidence="2" type="ORF">GP2143_00437</name>
</gene>
<dbReference type="InterPro" id="IPR047525">
    <property type="entry name" value="TfoX-like"/>
</dbReference>
<dbReference type="OrthoDB" id="1034776at2"/>
<evidence type="ECO:0000313" key="3">
    <source>
        <dbReference type="Proteomes" id="UP000004931"/>
    </source>
</evidence>